<feature type="region of interest" description="Disordered" evidence="1">
    <location>
        <begin position="415"/>
        <end position="438"/>
    </location>
</feature>
<keyword evidence="2" id="KW-0472">Membrane</keyword>
<organism evidence="3 4">
    <name type="scientific">Gardnerella vaginalis</name>
    <dbReference type="NCBI Taxonomy" id="2702"/>
    <lineage>
        <taxon>Bacteria</taxon>
        <taxon>Bacillati</taxon>
        <taxon>Actinomycetota</taxon>
        <taxon>Actinomycetes</taxon>
        <taxon>Bifidobacteriales</taxon>
        <taxon>Bifidobacteriaceae</taxon>
        <taxon>Gardnerella</taxon>
    </lineage>
</organism>
<feature type="compositionally biased region" description="Polar residues" evidence="1">
    <location>
        <begin position="459"/>
        <end position="472"/>
    </location>
</feature>
<dbReference type="SUPFAM" id="SSF56112">
    <property type="entry name" value="Protein kinase-like (PK-like)"/>
    <property type="match status" value="1"/>
</dbReference>
<evidence type="ECO:0000313" key="4">
    <source>
        <dbReference type="Proteomes" id="UP000259221"/>
    </source>
</evidence>
<comment type="caution">
    <text evidence="3">The sequence shown here is derived from an EMBL/GenBank/DDBJ whole genome shotgun (WGS) entry which is preliminary data.</text>
</comment>
<name>A0A3E1IZI2_GARVA</name>
<feature type="compositionally biased region" description="Low complexity" evidence="1">
    <location>
        <begin position="424"/>
        <end position="438"/>
    </location>
</feature>
<keyword evidence="3" id="KW-0418">Kinase</keyword>
<protein>
    <submittedName>
        <fullName evidence="3">Kinase</fullName>
    </submittedName>
</protein>
<keyword evidence="2" id="KW-1133">Transmembrane helix</keyword>
<sequence length="747" mass="81717">MEPRLGDIVLNRYVLVSLLRNEAGLQVWQANDRILTQDCQLFIVRDSRFLPEVNTIASTLALSHNRKFTQVLQLQHHDNIAIIITSLDRGVTLDDYLAKKDAPLSNEAVRTIVAETAQALSRLLANNITHHAIASDTVRITPTGIELADTPVSPLLEDRTQLEDEKHPPRMHDAEHTATRQLASLLYALLTRTSSRVQARFDAAMLPDNTPSEFRMICTRSLSNHKDGNGSNVVPMASIAELTALLGSYTPLSRLTKQDIDLDGKTSAASISNVRLRHTEDAFLLPLPEDLTQSEEQFEAQLIQQSNIHSDDVTATSESSSLTALATGTGSSAKLSNSIKNAGKTLGSLLKRNSANAKSDDNNGFEDDSNTNTDIDFHDIAAAEMANILAPTELDTGDAIFPTLSSSYKHFPDPATSRNVLDHASNSENQSAQSSISETGVTGTFDFEHLLAENAQHTTLLSRPQNLTSEGESTGRVPVVDTHGRFIAPGEESARALQDERNNDDNDSLANNAPSLPPSFQPREQAAASQKQKSRNNNAIADAKIWWGLSTKVIAIGAVFLLLVAGLALALHGLFGTHENTDGFGNNETWDSTNVENVPFGSQGVLPQEKQSTKKNAGRKQTGRKQVRAVPKPKMPTNTVAYKADRYQFLSFPAQQNGYGYYIHLTEPQPVYRLVISIRTSGGHAYLIANATNDPTKGTQVAEFTFDESGTTDVKLKKIVKSQDFMLWVPKDSMPNNSLYINSIKLY</sequence>
<dbReference type="InterPro" id="IPR011009">
    <property type="entry name" value="Kinase-like_dom_sf"/>
</dbReference>
<dbReference type="EMBL" id="LRTV01000009">
    <property type="protein sequence ID" value="RFD78431.1"/>
    <property type="molecule type" value="Genomic_DNA"/>
</dbReference>
<evidence type="ECO:0000313" key="3">
    <source>
        <dbReference type="EMBL" id="RFD78431.1"/>
    </source>
</evidence>
<keyword evidence="2" id="KW-0812">Transmembrane</keyword>
<dbReference type="Proteomes" id="UP000259221">
    <property type="component" value="Unassembled WGS sequence"/>
</dbReference>
<keyword evidence="3" id="KW-0808">Transferase</keyword>
<feature type="compositionally biased region" description="Basic and acidic residues" evidence="1">
    <location>
        <begin position="494"/>
        <end position="504"/>
    </location>
</feature>
<dbReference type="AlphaFoldDB" id="A0A3E1IZI2"/>
<feature type="compositionally biased region" description="Basic residues" evidence="1">
    <location>
        <begin position="616"/>
        <end position="627"/>
    </location>
</feature>
<feature type="transmembrane region" description="Helical" evidence="2">
    <location>
        <begin position="545"/>
        <end position="571"/>
    </location>
</feature>
<feature type="region of interest" description="Disordered" evidence="1">
    <location>
        <begin position="459"/>
        <end position="482"/>
    </location>
</feature>
<accession>A0A3E1IZI2</accession>
<gene>
    <name evidence="3" type="ORF">AXE77_04790</name>
</gene>
<reference evidence="3 4" key="1">
    <citation type="submission" date="2016-02" db="EMBL/GenBank/DDBJ databases">
        <authorList>
            <person name="Alioto T."/>
            <person name="Alioto T."/>
        </authorList>
    </citation>
    <scope>NUCLEOTIDE SEQUENCE [LARGE SCALE GENOMIC DNA]</scope>
    <source>
        <strain evidence="3 4">NR010</strain>
    </source>
</reference>
<dbReference type="GO" id="GO:0016301">
    <property type="term" value="F:kinase activity"/>
    <property type="evidence" value="ECO:0007669"/>
    <property type="project" value="UniProtKB-KW"/>
</dbReference>
<proteinExistence type="predicted"/>
<evidence type="ECO:0000256" key="1">
    <source>
        <dbReference type="SAM" id="MobiDB-lite"/>
    </source>
</evidence>
<dbReference type="Gene3D" id="1.10.510.10">
    <property type="entry name" value="Transferase(Phosphotransferase) domain 1"/>
    <property type="match status" value="1"/>
</dbReference>
<evidence type="ECO:0000256" key="2">
    <source>
        <dbReference type="SAM" id="Phobius"/>
    </source>
</evidence>
<dbReference type="RefSeq" id="WP_116712446.1">
    <property type="nucleotide sequence ID" value="NZ_LRTV01000009.1"/>
</dbReference>
<feature type="region of interest" description="Disordered" evidence="1">
    <location>
        <begin position="494"/>
        <end position="535"/>
    </location>
</feature>
<feature type="region of interest" description="Disordered" evidence="1">
    <location>
        <begin position="602"/>
        <end position="628"/>
    </location>
</feature>
<dbReference type="OrthoDB" id="3232399at2"/>